<sequence>MVAVNGCIGRGFETVENRYDFQTENHEKPTMPLRREGTSAWRALLYGQLVGAGAVLYVQPILPYALSIAAGAMIFVIVDDLIPETTQCGNQKLATMVLLLFFS</sequence>
<reference evidence="1 2" key="1">
    <citation type="journal article" date="2022" name="bioRxiv">
        <title>The genome of the oomycete Peronosclerospora sorghi, a cosmopolitan pathogen of maize and sorghum, is inflated with dispersed pseudogenes.</title>
        <authorList>
            <person name="Fletcher K."/>
            <person name="Martin F."/>
            <person name="Isakeit T."/>
            <person name="Cavanaugh K."/>
            <person name="Magill C."/>
            <person name="Michelmore R."/>
        </authorList>
    </citation>
    <scope>NUCLEOTIDE SEQUENCE [LARGE SCALE GENOMIC DNA]</scope>
    <source>
        <strain evidence="1">P6</strain>
    </source>
</reference>
<dbReference type="Proteomes" id="UP001163321">
    <property type="component" value="Chromosome 8"/>
</dbReference>
<keyword evidence="2" id="KW-1185">Reference proteome</keyword>
<organism evidence="1 2">
    <name type="scientific">Peronosclerospora sorghi</name>
    <dbReference type="NCBI Taxonomy" id="230839"/>
    <lineage>
        <taxon>Eukaryota</taxon>
        <taxon>Sar</taxon>
        <taxon>Stramenopiles</taxon>
        <taxon>Oomycota</taxon>
        <taxon>Peronosporomycetes</taxon>
        <taxon>Peronosporales</taxon>
        <taxon>Peronosporaceae</taxon>
        <taxon>Peronosclerospora</taxon>
    </lineage>
</organism>
<dbReference type="EMBL" id="CM047587">
    <property type="protein sequence ID" value="KAI9907340.1"/>
    <property type="molecule type" value="Genomic_DNA"/>
</dbReference>
<name>A0ACC0VN01_9STRA</name>
<evidence type="ECO:0000313" key="2">
    <source>
        <dbReference type="Proteomes" id="UP001163321"/>
    </source>
</evidence>
<proteinExistence type="predicted"/>
<evidence type="ECO:0000313" key="1">
    <source>
        <dbReference type="EMBL" id="KAI9907340.1"/>
    </source>
</evidence>
<comment type="caution">
    <text evidence="1">The sequence shown here is derived from an EMBL/GenBank/DDBJ whole genome shotgun (WGS) entry which is preliminary data.</text>
</comment>
<gene>
    <name evidence="1" type="ORF">PsorP6_004837</name>
</gene>
<accession>A0ACC0VN01</accession>
<protein>
    <submittedName>
        <fullName evidence="1">Uncharacterized protein</fullName>
    </submittedName>
</protein>